<comment type="caution">
    <text evidence="1">The sequence shown here is derived from an EMBL/GenBank/DDBJ whole genome shotgun (WGS) entry which is preliminary data.</text>
</comment>
<dbReference type="EMBL" id="LVJN01000019">
    <property type="protein sequence ID" value="OSM04145.1"/>
    <property type="molecule type" value="Genomic_DNA"/>
</dbReference>
<keyword evidence="2" id="KW-1185">Reference proteome</keyword>
<reference evidence="1 2" key="1">
    <citation type="journal article" date="2016" name="BMC Genomics">
        <title>Combined genomic and structural analyses of a cultured magnetotactic bacterium reveals its niche adaptation to a dynamic environment.</title>
        <authorList>
            <person name="Araujo A.C."/>
            <person name="Morillo V."/>
            <person name="Cypriano J."/>
            <person name="Teixeira L.C."/>
            <person name="Leao P."/>
            <person name="Lyra S."/>
            <person name="Almeida L.G."/>
            <person name="Bazylinski D.A."/>
            <person name="Vasconcellos A.T."/>
            <person name="Abreu F."/>
            <person name="Lins U."/>
        </authorList>
    </citation>
    <scope>NUCLEOTIDE SEQUENCE [LARGE SCALE GENOMIC DNA]</scope>
    <source>
        <strain evidence="1 2">IT-1</strain>
    </source>
</reference>
<evidence type="ECO:0000313" key="1">
    <source>
        <dbReference type="EMBL" id="OSM04145.1"/>
    </source>
</evidence>
<accession>A0A1Y2K413</accession>
<name>A0A1Y2K413_9PROT</name>
<evidence type="ECO:0000313" key="2">
    <source>
        <dbReference type="Proteomes" id="UP000194003"/>
    </source>
</evidence>
<sequence length="79" mass="8576">MEIEVIIQHGDADQRQSRFDNLLLAVAEKLAASPTLDGLIFGITYGRPAIQLEHEEGATPILGGVMELTLEYETPSPIA</sequence>
<dbReference type="Proteomes" id="UP000194003">
    <property type="component" value="Unassembled WGS sequence"/>
</dbReference>
<gene>
    <name evidence="1" type="ORF">MAIT1_03579</name>
</gene>
<proteinExistence type="predicted"/>
<dbReference type="STRING" id="1434232.MAIT1_03579"/>
<protein>
    <submittedName>
        <fullName evidence="1">Uncharacterized protein</fullName>
    </submittedName>
</protein>
<dbReference type="AlphaFoldDB" id="A0A1Y2K413"/>
<organism evidence="1 2">
    <name type="scientific">Magnetofaba australis IT-1</name>
    <dbReference type="NCBI Taxonomy" id="1434232"/>
    <lineage>
        <taxon>Bacteria</taxon>
        <taxon>Pseudomonadati</taxon>
        <taxon>Pseudomonadota</taxon>
        <taxon>Magnetococcia</taxon>
        <taxon>Magnetococcales</taxon>
        <taxon>Magnetococcaceae</taxon>
        <taxon>Magnetofaba</taxon>
    </lineage>
</organism>